<evidence type="ECO:0000256" key="6">
    <source>
        <dbReference type="ARBA" id="ARBA00023136"/>
    </source>
</evidence>
<dbReference type="OrthoDB" id="9815602at2"/>
<dbReference type="Gene3D" id="1.10.3720.10">
    <property type="entry name" value="MetI-like"/>
    <property type="match status" value="1"/>
</dbReference>
<evidence type="ECO:0000313" key="10">
    <source>
        <dbReference type="Proteomes" id="UP000078162"/>
    </source>
</evidence>
<evidence type="ECO:0000256" key="7">
    <source>
        <dbReference type="RuleBase" id="RU363032"/>
    </source>
</evidence>
<feature type="transmembrane region" description="Helical" evidence="7">
    <location>
        <begin position="118"/>
        <end position="136"/>
    </location>
</feature>
<dbReference type="PROSITE" id="PS50928">
    <property type="entry name" value="ABC_TM1"/>
    <property type="match status" value="1"/>
</dbReference>
<proteinExistence type="inferred from homology"/>
<evidence type="ECO:0000256" key="5">
    <source>
        <dbReference type="ARBA" id="ARBA00022989"/>
    </source>
</evidence>
<keyword evidence="5 7" id="KW-1133">Transmembrane helix</keyword>
<feature type="domain" description="ABC transmembrane type-1" evidence="8">
    <location>
        <begin position="54"/>
        <end position="241"/>
    </location>
</feature>
<keyword evidence="4 7" id="KW-0812">Transmembrane</keyword>
<feature type="transmembrane region" description="Helical" evidence="7">
    <location>
        <begin position="5"/>
        <end position="22"/>
    </location>
</feature>
<keyword evidence="6 7" id="KW-0472">Membrane</keyword>
<dbReference type="EMBL" id="CP014639">
    <property type="protein sequence ID" value="ANH78804.1"/>
    <property type="molecule type" value="Genomic_DNA"/>
</dbReference>
<reference evidence="10" key="1">
    <citation type="submission" date="2016-03" db="EMBL/GenBank/DDBJ databases">
        <title>Culture-independent genomics supports pathogen discovery for uncultivable bacteria within the genus Chlamydia.</title>
        <authorList>
            <person name="Taylor-Brown A."/>
            <person name="Bachmann N.L."/>
            <person name="Borel N."/>
            <person name="Polkinghorne A."/>
        </authorList>
    </citation>
    <scope>NUCLEOTIDE SEQUENCE [LARGE SCALE GENOMIC DNA]</scope>
    <source>
        <strain evidence="10">2742-308</strain>
    </source>
</reference>
<dbReference type="KEGG" id="csaz:Cs308_0634"/>
<dbReference type="STRING" id="1806891.Cs308_0634"/>
<dbReference type="PATRIC" id="fig|1806891.3.peg.623"/>
<evidence type="ECO:0000256" key="3">
    <source>
        <dbReference type="ARBA" id="ARBA00022475"/>
    </source>
</evidence>
<comment type="similarity">
    <text evidence="7">Belongs to the binding-protein-dependent transport system permease family.</text>
</comment>
<evidence type="ECO:0000259" key="8">
    <source>
        <dbReference type="PROSITE" id="PS50928"/>
    </source>
</evidence>
<dbReference type="InterPro" id="IPR015168">
    <property type="entry name" value="SsuA/THI5"/>
</dbReference>
<organism evidence="9 10">
    <name type="scientific">Candidatus Chlamydia sanziniae</name>
    <dbReference type="NCBI Taxonomy" id="1806891"/>
    <lineage>
        <taxon>Bacteria</taxon>
        <taxon>Pseudomonadati</taxon>
        <taxon>Chlamydiota</taxon>
        <taxon>Chlamydiia</taxon>
        <taxon>Chlamydiales</taxon>
        <taxon>Chlamydiaceae</taxon>
        <taxon>Chlamydia/Chlamydophila group</taxon>
        <taxon>Chlamydia</taxon>
    </lineage>
</organism>
<dbReference type="SUPFAM" id="SSF53850">
    <property type="entry name" value="Periplasmic binding protein-like II"/>
    <property type="match status" value="1"/>
</dbReference>
<dbReference type="InterPro" id="IPR000515">
    <property type="entry name" value="MetI-like"/>
</dbReference>
<keyword evidence="3" id="KW-1003">Cell membrane</keyword>
<dbReference type="Pfam" id="PF00528">
    <property type="entry name" value="BPD_transp_1"/>
    <property type="match status" value="1"/>
</dbReference>
<dbReference type="Proteomes" id="UP000078162">
    <property type="component" value="Chromosome"/>
</dbReference>
<feature type="transmembrane region" description="Helical" evidence="7">
    <location>
        <begin position="58"/>
        <end position="80"/>
    </location>
</feature>
<evidence type="ECO:0000313" key="9">
    <source>
        <dbReference type="EMBL" id="ANH78804.1"/>
    </source>
</evidence>
<dbReference type="SUPFAM" id="SSF161098">
    <property type="entry name" value="MetI-like"/>
    <property type="match status" value="1"/>
</dbReference>
<dbReference type="GO" id="GO:0055085">
    <property type="term" value="P:transmembrane transport"/>
    <property type="evidence" value="ECO:0007669"/>
    <property type="project" value="InterPro"/>
</dbReference>
<dbReference type="Pfam" id="PF09084">
    <property type="entry name" value="NMT1"/>
    <property type="match status" value="1"/>
</dbReference>
<gene>
    <name evidence="9" type="ORF">Cs308_0634</name>
</gene>
<dbReference type="PANTHER" id="PTHR30151">
    <property type="entry name" value="ALKANE SULFONATE ABC TRANSPORTER-RELATED, MEMBRANE SUBUNIT"/>
    <property type="match status" value="1"/>
</dbReference>
<keyword evidence="2 7" id="KW-0813">Transport</keyword>
<comment type="subcellular location">
    <subcellularLocation>
        <location evidence="1 7">Cell membrane</location>
        <topology evidence="1 7">Multi-pass membrane protein</topology>
    </subcellularLocation>
</comment>
<accession>A0A1A9HXN3</accession>
<evidence type="ECO:0000256" key="2">
    <source>
        <dbReference type="ARBA" id="ARBA00022448"/>
    </source>
</evidence>
<name>A0A1A9HXN3_9CHLA</name>
<dbReference type="RefSeq" id="WP_066482424.1">
    <property type="nucleotide sequence ID" value="NZ_CP014639.1"/>
</dbReference>
<feature type="transmembrane region" description="Helical" evidence="7">
    <location>
        <begin position="92"/>
        <end position="112"/>
    </location>
</feature>
<dbReference type="PANTHER" id="PTHR30151:SF20">
    <property type="entry name" value="ABC TRANSPORTER PERMEASE PROTEIN HI_0355-RELATED"/>
    <property type="match status" value="1"/>
</dbReference>
<dbReference type="InterPro" id="IPR035906">
    <property type="entry name" value="MetI-like_sf"/>
</dbReference>
<dbReference type="CDD" id="cd06261">
    <property type="entry name" value="TM_PBP2"/>
    <property type="match status" value="1"/>
</dbReference>
<protein>
    <submittedName>
        <fullName evidence="9">ABC transporter</fullName>
    </submittedName>
</protein>
<dbReference type="GO" id="GO:0005886">
    <property type="term" value="C:plasma membrane"/>
    <property type="evidence" value="ECO:0007669"/>
    <property type="project" value="UniProtKB-SubCell"/>
</dbReference>
<dbReference type="Gene3D" id="3.40.190.10">
    <property type="entry name" value="Periplasmic binding protein-like II"/>
    <property type="match status" value="2"/>
</dbReference>
<keyword evidence="10" id="KW-1185">Reference proteome</keyword>
<feature type="transmembrane region" description="Helical" evidence="7">
    <location>
        <begin position="215"/>
        <end position="236"/>
    </location>
</feature>
<feature type="transmembrane region" description="Helical" evidence="7">
    <location>
        <begin position="257"/>
        <end position="278"/>
    </location>
</feature>
<dbReference type="AlphaFoldDB" id="A0A1A9HXN3"/>
<feature type="transmembrane region" description="Helical" evidence="7">
    <location>
        <begin position="173"/>
        <end position="195"/>
    </location>
</feature>
<evidence type="ECO:0000256" key="4">
    <source>
        <dbReference type="ARBA" id="ARBA00022692"/>
    </source>
</evidence>
<evidence type="ECO:0000256" key="1">
    <source>
        <dbReference type="ARBA" id="ARBA00004651"/>
    </source>
</evidence>
<sequence>MKRKGFYYFTITFSLLVVWEIVSRHHPTFSFLCPPPTRIASTTLQSLPLLLFSSWRTLQGILGGVFLAIILSASLATIMLSYKSAKDLLQPLLVLLQCTPMFTLAPLIVLWVGWGINAVIIPTALTIFFPLTLTIYQGITSTPNELVEQFILLGTTKSQILIKLRLPYALPHIFSGLKIAIGSAGLAAIAGEWVASQTGLGILILESRRNYDMELAFAGLATLTFLTLMLFQITLLTEKLVFSLFRIKKIARQRKSFLKQYKTCILLVLFPLALLPLWKKTKPGPKQKNLTSLSLLLDWTPNPNHIPLYVGLAQGFFQDQGIDLRIQKNTDSSSVVPHILFEQVDMALYHAFGILKTSIKGMPIQIIGRLVDSSLQGFLYRAGDSITKFEDLNNKVLGVCLNNSRNLSALLETLRIRGVVPSEVKNVSADLISPILLKKIDFLYGAFYNIEGVKLATLGMPMKCFLSDTYGMPTGPQLLVCAKKGTKATEPEIALAFQKALEKSIVFSREHPKDAFDLYTKATAHTLKPIDSEYLQWQKTLPLLAQSQCPLDEELIVSLLQAIIERYPELLTQARTFSSKSIQGL</sequence>